<dbReference type="InterPro" id="IPR011990">
    <property type="entry name" value="TPR-like_helical_dom_sf"/>
</dbReference>
<keyword evidence="1" id="KW-0802">TPR repeat</keyword>
<reference evidence="3" key="1">
    <citation type="submission" date="2008-02" db="EMBL/GenBank/DDBJ databases">
        <title>Complete sequence of Yersinia pseudotuberculosis YPIII.</title>
        <authorList>
            <consortium name="US DOE Joint Genome Institute"/>
            <person name="Challacombe J.F."/>
            <person name="Bruce D."/>
            <person name="Detter J.C."/>
            <person name="Green L."/>
            <person name="Land M."/>
            <person name="Munk C."/>
            <person name="Lindler L.E."/>
            <person name="Nikolich M.P."/>
            <person name="Brettin T."/>
        </authorList>
    </citation>
    <scope>NUCLEOTIDE SEQUENCE</scope>
    <source>
        <strain evidence="3">YPIII</strain>
    </source>
</reference>
<dbReference type="Pfam" id="PF20698">
    <property type="entry name" value="PIN-TPR-GreABC"/>
    <property type="match status" value="1"/>
</dbReference>
<accession>A0A0H3B790</accession>
<organism evidence="3">
    <name type="scientific">Yersinia pseudotuberculosis serotype O:3 (strain YPIII)</name>
    <dbReference type="NCBI Taxonomy" id="502800"/>
    <lineage>
        <taxon>Bacteria</taxon>
        <taxon>Pseudomonadati</taxon>
        <taxon>Pseudomonadota</taxon>
        <taxon>Gammaproteobacteria</taxon>
        <taxon>Enterobacterales</taxon>
        <taxon>Yersiniaceae</taxon>
        <taxon>Yersinia</taxon>
    </lineage>
</organism>
<dbReference type="PROSITE" id="PS50005">
    <property type="entry name" value="TPR"/>
    <property type="match status" value="1"/>
</dbReference>
<evidence type="ECO:0000313" key="3">
    <source>
        <dbReference type="EMBL" id="ACA69418.1"/>
    </source>
</evidence>
<dbReference type="SUPFAM" id="SSF48439">
    <property type="entry name" value="Protein prenylyltransferase"/>
    <property type="match status" value="1"/>
</dbReference>
<sequence>MEKQIHTGSGDNVANNKIVNIINSIEPKDIKGFIADFMQDISHRKISDAEKKIDSITNIDGLDGNVKSILNALKIKADLIREKKGLRKQELQNLVRNKTLDYDVLDVTLSILLHFESKIQLDSARDRYFSAERIGQYSNEIFFEYLSTDDEIVESFNNQDKFNFLEHEVLGLIRGSLRNNNINIAYDLSKHLNANYPSINSTFFLLHCETLLLLNNTKNRHILSFNRHEKNHADILIDSLLDNFSSDASRFILPLINQLYITGFTNTKLVDLAKKNIIEIKKISSECADIITKITNKTVLPYSQLTLPQEIKDLETFSTLDELLTIGSFNKTSLADWRYSGGKISTDDSYINSLLELQVSVWLCTSQDKNSIMDLTQQAEEFLSLDINRYKELNPSNLIFLCERFMALNLSLIAVKYLDPILPDEPWLSPLLENLLQALYLSEQNDLFFKKLALFSDDVKSESIWLLEAQVYERLQQDDKAITAVQEAIKIDNKNAYSWDLLLYLRQKKKTNKDDLTKLVVEIPSEVFYTYHETKIPLLNSIAKYVDPNIAESVLVDWFVVNPNQLAKHLIDIHHNSLINRTDKQDVVYLPKYCIKGIEYNDGFRKNKRILIKDVVTEHPLFLNINSPLGKIVEKLTIGETVEDPYLGEISLTDEIPAPVAAYQAAIKIRDQINDGSDSFKLFELPSNEDDFLPYFEKILRRFSGNKAAQNPVLQNPNIPLCMRGNFTHHGDYFRAAYYHLTSIETTQYINLHNEGIKDPDKIIVDTYTSIYLSLLGFVPLIEKKGTTLILTNYTKDILESWIRDITREDYLSLDVTKFGMQRITAEDIRNNAYDFIQQLKLLIDISQEEKINVVDTPENLVKIKDIIDPSVFSTIQLSHANNIPWLSIDHLLCILAQKSDFPVVNSYNFLNMLINSSDFKERKESIIVSLTCGLPVPIFYSDIIILSRSNENKDIYLTAKFIEKHKSPSNDTLENINYLSQIMRNVIVKAYLDRDILKGSRAYNPIYDGYEEYVFNVCCQTALLCLEGKTAEARMALLISETLEPFYQSRSLRKLVCDLATSFSTGHFLSIEAINIELERIISSKNITA</sequence>
<gene>
    <name evidence="3" type="ordered locus">YPK_3147</name>
</gene>
<protein>
    <submittedName>
        <fullName evidence="3">Tetratricopeptide TPR_2 repeat protein</fullName>
    </submittedName>
</protein>
<dbReference type="KEGG" id="ypy:YPK_3147"/>
<dbReference type="InterPro" id="IPR019734">
    <property type="entry name" value="TPR_rpt"/>
</dbReference>
<dbReference type="Gene3D" id="1.25.40.10">
    <property type="entry name" value="Tetratricopeptide repeat domain"/>
    <property type="match status" value="1"/>
</dbReference>
<dbReference type="RefSeq" id="WP_012304478.1">
    <property type="nucleotide sequence ID" value="NZ_CP009792.1"/>
</dbReference>
<dbReference type="AlphaFoldDB" id="A0A0H3B790"/>
<evidence type="ECO:0000259" key="2">
    <source>
        <dbReference type="Pfam" id="PF20698"/>
    </source>
</evidence>
<feature type="domain" description="PIN" evidence="2">
    <location>
        <begin position="764"/>
        <end position="898"/>
    </location>
</feature>
<dbReference type="EMBL" id="CP000950">
    <property type="protein sequence ID" value="ACA69418.1"/>
    <property type="molecule type" value="Genomic_DNA"/>
</dbReference>
<proteinExistence type="predicted"/>
<evidence type="ECO:0000256" key="1">
    <source>
        <dbReference type="PROSITE-ProRule" id="PRU00339"/>
    </source>
</evidence>
<name>A0A0H3B790_YERPY</name>
<dbReference type="PATRIC" id="fig|502800.11.peg.3874"/>
<dbReference type="InterPro" id="IPR048987">
    <property type="entry name" value="PIN-TPR-GreABC"/>
</dbReference>
<feature type="repeat" description="TPR" evidence="1">
    <location>
        <begin position="462"/>
        <end position="495"/>
    </location>
</feature>